<evidence type="ECO:0000313" key="8">
    <source>
        <dbReference type="EMBL" id="KAK0554846.1"/>
    </source>
</evidence>
<name>A0AAN6GS40_9BASI</name>
<dbReference type="GO" id="GO:0003713">
    <property type="term" value="F:transcription coactivator activity"/>
    <property type="evidence" value="ECO:0007669"/>
    <property type="project" value="TreeGrafter"/>
</dbReference>
<gene>
    <name evidence="8" type="primary">taf6</name>
    <name evidence="8" type="ORF">OC846_001949</name>
</gene>
<feature type="region of interest" description="Disordered" evidence="6">
    <location>
        <begin position="281"/>
        <end position="343"/>
    </location>
</feature>
<evidence type="ECO:0000256" key="2">
    <source>
        <dbReference type="ARBA" id="ARBA00007688"/>
    </source>
</evidence>
<dbReference type="SUPFAM" id="SSF47113">
    <property type="entry name" value="Histone-fold"/>
    <property type="match status" value="1"/>
</dbReference>
<comment type="subcellular location">
    <subcellularLocation>
        <location evidence="1">Nucleus</location>
    </subcellularLocation>
</comment>
<feature type="region of interest" description="Disordered" evidence="6">
    <location>
        <begin position="1"/>
        <end position="25"/>
    </location>
</feature>
<feature type="domain" description="TATA box binding protein associated factor (TAF) histone-like fold" evidence="7">
    <location>
        <begin position="28"/>
        <end position="92"/>
    </location>
</feature>
<dbReference type="InterPro" id="IPR011442">
    <property type="entry name" value="TAF6_C"/>
</dbReference>
<evidence type="ECO:0000256" key="6">
    <source>
        <dbReference type="SAM" id="MobiDB-lite"/>
    </source>
</evidence>
<feature type="compositionally biased region" description="Acidic residues" evidence="6">
    <location>
        <begin position="285"/>
        <end position="298"/>
    </location>
</feature>
<dbReference type="SMART" id="SM00803">
    <property type="entry name" value="TAF"/>
    <property type="match status" value="1"/>
</dbReference>
<dbReference type="CDD" id="cd08050">
    <property type="entry name" value="TAF6C"/>
    <property type="match status" value="1"/>
</dbReference>
<dbReference type="Gene3D" id="1.25.40.770">
    <property type="entry name" value="TAF6, C-terminal HEAT repeat domain"/>
    <property type="match status" value="1"/>
</dbReference>
<keyword evidence="9" id="KW-1185">Reference proteome</keyword>
<dbReference type="InterPro" id="IPR004823">
    <property type="entry name" value="TAF_TATA-bd_Histone-like_dom"/>
</dbReference>
<dbReference type="AlphaFoldDB" id="A0AAN6GS40"/>
<keyword evidence="5" id="KW-0539">Nucleus</keyword>
<dbReference type="Pfam" id="PF02969">
    <property type="entry name" value="TAF"/>
    <property type="match status" value="1"/>
</dbReference>
<keyword evidence="3" id="KW-0805">Transcription regulation</keyword>
<dbReference type="GO" id="GO:0005669">
    <property type="term" value="C:transcription factor TFIID complex"/>
    <property type="evidence" value="ECO:0007669"/>
    <property type="project" value="InterPro"/>
</dbReference>
<dbReference type="Proteomes" id="UP001176517">
    <property type="component" value="Unassembled WGS sequence"/>
</dbReference>
<dbReference type="GO" id="GO:0046695">
    <property type="term" value="C:SLIK (SAGA-like) complex"/>
    <property type="evidence" value="ECO:0007669"/>
    <property type="project" value="InterPro"/>
</dbReference>
<comment type="caution">
    <text evidence="8">The sequence shown here is derived from an EMBL/GenBank/DDBJ whole genome shotgun (WGS) entry which is preliminary data.</text>
</comment>
<keyword evidence="4" id="KW-0804">Transcription</keyword>
<sequence length="751" mass="78090">MPARGGGGTAADANLGGNASTSSASSSILYPTDSIKDAAEALGIPPLRDNVAIAFAADVEYRLREIIQEAAKYMRHSKRGALSTQDIELALRARNVEPIYGFLPFSTTFHPRSSANLSTVGGTGTVGHPTTLGPTFRRIQTPSGPIHYVADEEIDFERILDAAPKLAKGKGVGWEAHWLAIEGVVPDVPQNVSQRAPTAGATSAGASAASGRMLGASGPLPDSLAGAGPVSGGGVGTASGGAGSATIGAGTAQIKPLIKHVLSRELQLYFERLTTAIVNPPASADVEDDEADDAEIEDGQPKTTQSQADSDPDIIMVDATGARIGDGPTGDANAQNTNATNKPKNAQEALVLFSRRSSGNAVRDAALASLRSDPGLHPLLPYLVQWIGEKVTACLRGEWTLAPPSTSAVGDSSTPDVKTAAAGDTVALRVMLNVIHAMSSNDTLYIEPYLHQLLPTVLSVLLCASLSPPGATQTAYGPSAASTTRIRLTSSSESSAPAIATAHAQRATYQLRSYASALLGRLVETHARAYPGLRPRIVRTLLKALTAGLPSLEESTGFGDGPAFGSLDVYDGDEDVLGNPKRDSTSAAGATGPKESPGTKLGALLALRRIGKEAARLALFGAEADMDGESDDGIGGASLRSRRKSDLLKRVGEWTRRYERSSAYGMGQLGRLRVKEEVAALTREVKACILAVFPTGPTSRADAGGSDDPDVQALEQPLAISLQASIGPFWAERHGSDEDVQLSLLGRTHSQ</sequence>
<evidence type="ECO:0000256" key="1">
    <source>
        <dbReference type="ARBA" id="ARBA00004123"/>
    </source>
</evidence>
<dbReference type="CDD" id="cd22931">
    <property type="entry name" value="HFD_TAF6"/>
    <property type="match status" value="1"/>
</dbReference>
<dbReference type="GO" id="GO:0046982">
    <property type="term" value="F:protein heterodimerization activity"/>
    <property type="evidence" value="ECO:0007669"/>
    <property type="project" value="InterPro"/>
</dbReference>
<protein>
    <submittedName>
        <fullName evidence="8">Histone H4-like TAF Taf6, SAGA complex subunit</fullName>
    </submittedName>
</protein>
<evidence type="ECO:0000256" key="4">
    <source>
        <dbReference type="ARBA" id="ARBA00023163"/>
    </source>
</evidence>
<dbReference type="GO" id="GO:0051123">
    <property type="term" value="P:RNA polymerase II preinitiation complex assembly"/>
    <property type="evidence" value="ECO:0007669"/>
    <property type="project" value="TreeGrafter"/>
</dbReference>
<evidence type="ECO:0000313" key="9">
    <source>
        <dbReference type="Proteomes" id="UP001176517"/>
    </source>
</evidence>
<feature type="region of interest" description="Disordered" evidence="6">
    <location>
        <begin position="569"/>
        <end position="597"/>
    </location>
</feature>
<proteinExistence type="inferred from homology"/>
<evidence type="ECO:0000256" key="5">
    <source>
        <dbReference type="ARBA" id="ARBA00023242"/>
    </source>
</evidence>
<dbReference type="PANTHER" id="PTHR10221">
    <property type="entry name" value="TRANSCRIPTION INITIATION FACTOR TFIID SUBUNIT 6"/>
    <property type="match status" value="1"/>
</dbReference>
<dbReference type="GO" id="GO:0016251">
    <property type="term" value="F:RNA polymerase II general transcription initiation factor activity"/>
    <property type="evidence" value="ECO:0007669"/>
    <property type="project" value="InterPro"/>
</dbReference>
<dbReference type="PANTHER" id="PTHR10221:SF9">
    <property type="entry name" value="TRANSCRIPTION INITIATION FACTOR TFIID SUBUNIT 6"/>
    <property type="match status" value="1"/>
</dbReference>
<evidence type="ECO:0000256" key="3">
    <source>
        <dbReference type="ARBA" id="ARBA00023015"/>
    </source>
</evidence>
<dbReference type="GO" id="GO:0000124">
    <property type="term" value="C:SAGA complex"/>
    <property type="evidence" value="ECO:0007669"/>
    <property type="project" value="InterPro"/>
</dbReference>
<dbReference type="InterPro" id="IPR009072">
    <property type="entry name" value="Histone-fold"/>
</dbReference>
<reference evidence="8" key="1">
    <citation type="journal article" date="2023" name="PhytoFront">
        <title>Draft Genome Resources of Seven Strains of Tilletia horrida, Causal Agent of Kernel Smut of Rice.</title>
        <authorList>
            <person name="Khanal S."/>
            <person name="Antony Babu S."/>
            <person name="Zhou X.G."/>
        </authorList>
    </citation>
    <scope>NUCLEOTIDE SEQUENCE</scope>
    <source>
        <strain evidence="8">TX6</strain>
    </source>
</reference>
<dbReference type="Pfam" id="PF07571">
    <property type="entry name" value="TAF6_C"/>
    <property type="match status" value="2"/>
</dbReference>
<evidence type="ECO:0000259" key="7">
    <source>
        <dbReference type="SMART" id="SM00803"/>
    </source>
</evidence>
<accession>A0AAN6GS40</accession>
<dbReference type="InterPro" id="IPR037796">
    <property type="entry name" value="TAF6"/>
</dbReference>
<dbReference type="Gene3D" id="1.10.20.10">
    <property type="entry name" value="Histone, subunit A"/>
    <property type="match status" value="1"/>
</dbReference>
<comment type="similarity">
    <text evidence="2">Belongs to the TAF6 family.</text>
</comment>
<dbReference type="InterPro" id="IPR046344">
    <property type="entry name" value="TAF6_C_sf"/>
</dbReference>
<organism evidence="8 9">
    <name type="scientific">Tilletia horrida</name>
    <dbReference type="NCBI Taxonomy" id="155126"/>
    <lineage>
        <taxon>Eukaryota</taxon>
        <taxon>Fungi</taxon>
        <taxon>Dikarya</taxon>
        <taxon>Basidiomycota</taxon>
        <taxon>Ustilaginomycotina</taxon>
        <taxon>Exobasidiomycetes</taxon>
        <taxon>Tilletiales</taxon>
        <taxon>Tilletiaceae</taxon>
        <taxon>Tilletia</taxon>
    </lineage>
</organism>
<dbReference type="EMBL" id="JAPDMZ010000033">
    <property type="protein sequence ID" value="KAK0554846.1"/>
    <property type="molecule type" value="Genomic_DNA"/>
</dbReference>
<feature type="compositionally biased region" description="Polar residues" evidence="6">
    <location>
        <begin position="332"/>
        <end position="343"/>
    </location>
</feature>